<evidence type="ECO:0008006" key="4">
    <source>
        <dbReference type="Google" id="ProtNLM"/>
    </source>
</evidence>
<dbReference type="RefSeq" id="WP_221815593.1">
    <property type="nucleotide sequence ID" value="NZ_CP118718.1"/>
</dbReference>
<protein>
    <recommendedName>
        <fullName evidence="4">Ribosomal protein L7/L12 C-terminal domain-containing protein</fullName>
    </recommendedName>
</protein>
<name>A0ABD7WRB6_PRIAR</name>
<keyword evidence="1" id="KW-0812">Transmembrane</keyword>
<feature type="transmembrane region" description="Helical" evidence="1">
    <location>
        <begin position="20"/>
        <end position="37"/>
    </location>
</feature>
<reference evidence="2 3" key="1">
    <citation type="submission" date="2023-02" db="EMBL/GenBank/DDBJ databases">
        <title>Complete genome sequence of Priestia aryabhattai G5MAi6, a methanol-tolerant strain isolated from tap water in Hong Kong.</title>
        <authorList>
            <person name="Leung K.M."/>
            <person name="Lai G.K.K."/>
            <person name="Griffin S.D.J."/>
        </authorList>
    </citation>
    <scope>NUCLEOTIDE SEQUENCE [LARGE SCALE GENOMIC DNA]</scope>
    <source>
        <strain evidence="2 3">G5MAi6</strain>
    </source>
</reference>
<keyword evidence="1" id="KW-1133">Transmembrane helix</keyword>
<gene>
    <name evidence="2" type="ORF">PWO00_18515</name>
</gene>
<keyword evidence="1" id="KW-0472">Membrane</keyword>
<evidence type="ECO:0000313" key="3">
    <source>
        <dbReference type="Proteomes" id="UP001220217"/>
    </source>
</evidence>
<proteinExistence type="predicted"/>
<evidence type="ECO:0000313" key="2">
    <source>
        <dbReference type="EMBL" id="WEA42816.1"/>
    </source>
</evidence>
<dbReference type="AlphaFoldDB" id="A0ABD7WRB6"/>
<dbReference type="EMBL" id="CP118718">
    <property type="protein sequence ID" value="WEA42816.1"/>
    <property type="molecule type" value="Genomic_DNA"/>
</dbReference>
<accession>A0ABD7WRB6</accession>
<sequence>MGIFSNKIDSKKANKYQTRLYSCFTILVIVNVINSWFLDWLWLYITTSSVLVILVVFLLKTPKRDLEEEWKHLEIEKDEAFENRVNLMMMNDRSDVQAIKYIRKEKNLGLLHAKQYLDRIKESKNNKSDL</sequence>
<evidence type="ECO:0000256" key="1">
    <source>
        <dbReference type="SAM" id="Phobius"/>
    </source>
</evidence>
<organism evidence="2 3">
    <name type="scientific">Priestia aryabhattai</name>
    <name type="common">Bacillus aryabhattai</name>
    <dbReference type="NCBI Taxonomy" id="412384"/>
    <lineage>
        <taxon>Bacteria</taxon>
        <taxon>Bacillati</taxon>
        <taxon>Bacillota</taxon>
        <taxon>Bacilli</taxon>
        <taxon>Bacillales</taxon>
        <taxon>Bacillaceae</taxon>
        <taxon>Priestia</taxon>
    </lineage>
</organism>
<feature type="transmembrane region" description="Helical" evidence="1">
    <location>
        <begin position="43"/>
        <end position="59"/>
    </location>
</feature>
<dbReference type="Proteomes" id="UP001220217">
    <property type="component" value="Chromosome"/>
</dbReference>